<proteinExistence type="inferred from homology"/>
<dbReference type="InterPro" id="IPR017441">
    <property type="entry name" value="Protein_kinase_ATP_BS"/>
</dbReference>
<name>A0AAF3F2T2_9BILA</name>
<feature type="compositionally biased region" description="Polar residues" evidence="17">
    <location>
        <begin position="627"/>
        <end position="649"/>
    </location>
</feature>
<keyword evidence="11 15" id="KW-0067">ATP-binding</keyword>
<evidence type="ECO:0000256" key="12">
    <source>
        <dbReference type="ARBA" id="ARBA00022842"/>
    </source>
</evidence>
<keyword evidence="9 15" id="KW-0547">Nucleotide-binding</keyword>
<keyword evidence="10" id="KW-0418">Kinase</keyword>
<dbReference type="CDD" id="cd06609">
    <property type="entry name" value="STKc_MST3_like"/>
    <property type="match status" value="1"/>
</dbReference>
<evidence type="ECO:0000313" key="19">
    <source>
        <dbReference type="Proteomes" id="UP000887575"/>
    </source>
</evidence>
<feature type="compositionally biased region" description="Basic and acidic residues" evidence="17">
    <location>
        <begin position="123"/>
        <end position="137"/>
    </location>
</feature>
<feature type="compositionally biased region" description="Basic and acidic residues" evidence="17">
    <location>
        <begin position="604"/>
        <end position="625"/>
    </location>
</feature>
<comment type="catalytic activity">
    <reaction evidence="13">
        <text>L-threonyl-[protein] + ATP = O-phospho-L-threonyl-[protein] + ADP + H(+)</text>
        <dbReference type="Rhea" id="RHEA:46608"/>
        <dbReference type="Rhea" id="RHEA-COMP:11060"/>
        <dbReference type="Rhea" id="RHEA-COMP:11605"/>
        <dbReference type="ChEBI" id="CHEBI:15378"/>
        <dbReference type="ChEBI" id="CHEBI:30013"/>
        <dbReference type="ChEBI" id="CHEBI:30616"/>
        <dbReference type="ChEBI" id="CHEBI:61977"/>
        <dbReference type="ChEBI" id="CHEBI:456216"/>
        <dbReference type="EC" id="2.7.11.1"/>
    </reaction>
</comment>
<keyword evidence="6" id="KW-0723">Serine/threonine-protein kinase</keyword>
<dbReference type="Gene3D" id="1.10.510.10">
    <property type="entry name" value="Transferase(Phosphotransferase) domain 1"/>
    <property type="match status" value="2"/>
</dbReference>
<evidence type="ECO:0000256" key="9">
    <source>
        <dbReference type="ARBA" id="ARBA00022741"/>
    </source>
</evidence>
<keyword evidence="8" id="KW-0479">Metal-binding</keyword>
<evidence type="ECO:0000256" key="13">
    <source>
        <dbReference type="ARBA" id="ARBA00047899"/>
    </source>
</evidence>
<dbReference type="GO" id="GO:0005737">
    <property type="term" value="C:cytoplasm"/>
    <property type="evidence" value="ECO:0007669"/>
    <property type="project" value="UniProtKB-SubCell"/>
</dbReference>
<dbReference type="Gene3D" id="3.30.200.20">
    <property type="entry name" value="Phosphorylase Kinase, domain 1"/>
    <property type="match status" value="1"/>
</dbReference>
<protein>
    <recommendedName>
        <fullName evidence="4">non-specific serine/threonine protein kinase</fullName>
        <ecNumber evidence="4">2.7.11.1</ecNumber>
    </recommendedName>
</protein>
<dbReference type="SMART" id="SM00220">
    <property type="entry name" value="S_TKc"/>
    <property type="match status" value="1"/>
</dbReference>
<dbReference type="WBParaSite" id="MBELARI_LOCUS20838">
    <property type="protein sequence ID" value="MBELARI_LOCUS20838"/>
    <property type="gene ID" value="MBELARI_LOCUS20838"/>
</dbReference>
<evidence type="ECO:0000256" key="7">
    <source>
        <dbReference type="ARBA" id="ARBA00022679"/>
    </source>
</evidence>
<feature type="compositionally biased region" description="Basic and acidic residues" evidence="17">
    <location>
        <begin position="96"/>
        <end position="110"/>
    </location>
</feature>
<evidence type="ECO:0000256" key="1">
    <source>
        <dbReference type="ARBA" id="ARBA00001946"/>
    </source>
</evidence>
<feature type="compositionally biased region" description="Basic and acidic residues" evidence="17">
    <location>
        <begin position="564"/>
        <end position="583"/>
    </location>
</feature>
<dbReference type="EC" id="2.7.11.1" evidence="4"/>
<comment type="similarity">
    <text evidence="3">Belongs to the protein kinase superfamily. STE Ser/Thr protein kinase family. STE20 subfamily.</text>
</comment>
<keyword evidence="5" id="KW-0963">Cytoplasm</keyword>
<dbReference type="FunFam" id="3.30.200.20:FF:000092">
    <property type="entry name" value="Serine/threonine-protein kinase 24"/>
    <property type="match status" value="1"/>
</dbReference>
<evidence type="ECO:0000256" key="15">
    <source>
        <dbReference type="PROSITE-ProRule" id="PRU10141"/>
    </source>
</evidence>
<dbReference type="PROSITE" id="PS50011">
    <property type="entry name" value="PROTEIN_KINASE_DOM"/>
    <property type="match status" value="1"/>
</dbReference>
<evidence type="ECO:0000256" key="14">
    <source>
        <dbReference type="ARBA" id="ARBA00048679"/>
    </source>
</evidence>
<dbReference type="PANTHER" id="PTHR48012">
    <property type="entry name" value="STERILE20-LIKE KINASE, ISOFORM B-RELATED"/>
    <property type="match status" value="1"/>
</dbReference>
<feature type="binding site" evidence="15">
    <location>
        <position position="267"/>
    </location>
    <ligand>
        <name>ATP</name>
        <dbReference type="ChEBI" id="CHEBI:30616"/>
    </ligand>
</feature>
<evidence type="ECO:0000256" key="8">
    <source>
        <dbReference type="ARBA" id="ARBA00022723"/>
    </source>
</evidence>
<evidence type="ECO:0000259" key="18">
    <source>
        <dbReference type="PROSITE" id="PS50011"/>
    </source>
</evidence>
<evidence type="ECO:0000256" key="2">
    <source>
        <dbReference type="ARBA" id="ARBA00004496"/>
    </source>
</evidence>
<feature type="region of interest" description="Disordered" evidence="17">
    <location>
        <begin position="538"/>
        <end position="740"/>
    </location>
</feature>
<feature type="coiled-coil region" evidence="16">
    <location>
        <begin position="264"/>
        <end position="291"/>
    </location>
</feature>
<dbReference type="InterPro" id="IPR000719">
    <property type="entry name" value="Prot_kinase_dom"/>
</dbReference>
<evidence type="ECO:0000256" key="6">
    <source>
        <dbReference type="ARBA" id="ARBA00022527"/>
    </source>
</evidence>
<dbReference type="GO" id="GO:0046872">
    <property type="term" value="F:metal ion binding"/>
    <property type="evidence" value="ECO:0007669"/>
    <property type="project" value="UniProtKB-KW"/>
</dbReference>
<accession>A0AAF3F2T2</accession>
<evidence type="ECO:0000256" key="4">
    <source>
        <dbReference type="ARBA" id="ARBA00012513"/>
    </source>
</evidence>
<keyword evidence="12" id="KW-0460">Magnesium</keyword>
<evidence type="ECO:0000256" key="11">
    <source>
        <dbReference type="ARBA" id="ARBA00022840"/>
    </source>
</evidence>
<evidence type="ECO:0000256" key="3">
    <source>
        <dbReference type="ARBA" id="ARBA00008874"/>
    </source>
</evidence>
<dbReference type="InterPro" id="IPR050629">
    <property type="entry name" value="STE20/SPS1-PAK"/>
</dbReference>
<dbReference type="PANTHER" id="PTHR48012:SF10">
    <property type="entry name" value="FI20177P1"/>
    <property type="match status" value="1"/>
</dbReference>
<dbReference type="Pfam" id="PF00069">
    <property type="entry name" value="Pkinase"/>
    <property type="match status" value="2"/>
</dbReference>
<keyword evidence="19" id="KW-1185">Reference proteome</keyword>
<dbReference type="SUPFAM" id="SSF56112">
    <property type="entry name" value="Protein kinase-like (PK-like)"/>
    <property type="match status" value="2"/>
</dbReference>
<dbReference type="Proteomes" id="UP000887575">
    <property type="component" value="Unassembled WGS sequence"/>
</dbReference>
<comment type="subcellular location">
    <subcellularLocation>
        <location evidence="2">Cytoplasm</location>
    </subcellularLocation>
</comment>
<reference evidence="20" key="1">
    <citation type="submission" date="2024-02" db="UniProtKB">
        <authorList>
            <consortium name="WormBaseParasite"/>
        </authorList>
    </citation>
    <scope>IDENTIFICATION</scope>
</reference>
<feature type="compositionally biased region" description="Polar residues" evidence="17">
    <location>
        <begin position="708"/>
        <end position="720"/>
    </location>
</feature>
<evidence type="ECO:0000256" key="16">
    <source>
        <dbReference type="SAM" id="Coils"/>
    </source>
</evidence>
<dbReference type="GO" id="GO:0004674">
    <property type="term" value="F:protein serine/threonine kinase activity"/>
    <property type="evidence" value="ECO:0007669"/>
    <property type="project" value="UniProtKB-KW"/>
</dbReference>
<evidence type="ECO:0000256" key="17">
    <source>
        <dbReference type="SAM" id="MobiDB-lite"/>
    </source>
</evidence>
<dbReference type="GO" id="GO:0005524">
    <property type="term" value="F:ATP binding"/>
    <property type="evidence" value="ECO:0007669"/>
    <property type="project" value="UniProtKB-UniRule"/>
</dbReference>
<comment type="catalytic activity">
    <reaction evidence="14">
        <text>L-seryl-[protein] + ATP = O-phospho-L-seryl-[protein] + ADP + H(+)</text>
        <dbReference type="Rhea" id="RHEA:17989"/>
        <dbReference type="Rhea" id="RHEA-COMP:9863"/>
        <dbReference type="Rhea" id="RHEA-COMP:11604"/>
        <dbReference type="ChEBI" id="CHEBI:15378"/>
        <dbReference type="ChEBI" id="CHEBI:29999"/>
        <dbReference type="ChEBI" id="CHEBI:30616"/>
        <dbReference type="ChEBI" id="CHEBI:83421"/>
        <dbReference type="ChEBI" id="CHEBI:456216"/>
        <dbReference type="EC" id="2.7.11.1"/>
    </reaction>
</comment>
<dbReference type="InterPro" id="IPR011009">
    <property type="entry name" value="Kinase-like_dom_sf"/>
</dbReference>
<evidence type="ECO:0000313" key="20">
    <source>
        <dbReference type="WBParaSite" id="MBELARI_LOCUS20838"/>
    </source>
</evidence>
<dbReference type="AlphaFoldDB" id="A0AAF3F2T2"/>
<comment type="cofactor">
    <cofactor evidence="1">
        <name>Mg(2+)</name>
        <dbReference type="ChEBI" id="CHEBI:18420"/>
    </cofactor>
</comment>
<feature type="domain" description="Protein kinase" evidence="18">
    <location>
        <begin position="238"/>
        <end position="516"/>
    </location>
</feature>
<keyword evidence="16" id="KW-0175">Coiled coil</keyword>
<evidence type="ECO:0000256" key="5">
    <source>
        <dbReference type="ARBA" id="ARBA00022490"/>
    </source>
</evidence>
<sequence>MTMGERKGDDDRFVDTLCRNTNVQAAINRFDLQRPIQPGIPRPRLTPPTNEHKSSPESTILNDFPRVKNYIPKNNNNLSGSRDEEMRRISSNKASNFERRIERGETKEAKNSNILLRKSPPNSERREDRELYSRKYDGSSGGGKFKPANFGAGMLGVYDDLIKKSPKEKEIEIDGDSMSLDGDVSSVMSTKEIKEIYGKRIITGTQENQKEKSNNKIVNPPPVTFEEMKNKLDPEAIFTKQDRIGRGSFGEVYKGIDKRNGQVVAIKIIDLEQAEDEIEDIQQEIQVLSQCESSFVTKYYGSYLKGSKLWIIMEYLGGGSALDLTKSGKLDENQIAVILREILKGLEYLHSERKIHRDIKAANILCGEHDGIVKLADFGVATHLWTITANVLVSEHGDVKVADFGVAGQLTETVKKRITFVGSPFWMAPELIKQASYDFKADIWSLGITAIELANGEPPHSDLHPMRVLFLIPKNPAPQLHGPQWSRSFKDFVELCLNKDPENRPTAKELLRHSFIRKARKNTILIEVIERAAEYRAKAGQAHDGDLDDDESMAGTMNQWDYPTVKRDKIDDGTIRHKGEKNAFKSGNEATPPATIKSSLKVSEMAERLKAIGREKSGSRNELHEASPSSRNSPATTLSSLNNHLAQSLSSRNSPHGSVHSSSPSSSIQLTKSDRSEKDSGYGSSLSDSRKMNLNGKRNSIEEIDAVSSRNDPQRNSPYRPSNGSGGRNNGTPARTPLNKGALEYSLLPVIERLTRTTDARTEIDALVLALKQAEISSPGICNQLVEEILFCISGQQIPQPKIQAAADRLTKRS</sequence>
<organism evidence="19 20">
    <name type="scientific">Mesorhabditis belari</name>
    <dbReference type="NCBI Taxonomy" id="2138241"/>
    <lineage>
        <taxon>Eukaryota</taxon>
        <taxon>Metazoa</taxon>
        <taxon>Ecdysozoa</taxon>
        <taxon>Nematoda</taxon>
        <taxon>Chromadorea</taxon>
        <taxon>Rhabditida</taxon>
        <taxon>Rhabditina</taxon>
        <taxon>Rhabditomorpha</taxon>
        <taxon>Rhabditoidea</taxon>
        <taxon>Rhabditidae</taxon>
        <taxon>Mesorhabditinae</taxon>
        <taxon>Mesorhabditis</taxon>
    </lineage>
</organism>
<keyword evidence="7" id="KW-0808">Transferase</keyword>
<feature type="region of interest" description="Disordered" evidence="17">
    <location>
        <begin position="35"/>
        <end position="142"/>
    </location>
</feature>
<dbReference type="PROSITE" id="PS00107">
    <property type="entry name" value="PROTEIN_KINASE_ATP"/>
    <property type="match status" value="1"/>
</dbReference>
<feature type="compositionally biased region" description="Low complexity" evidence="17">
    <location>
        <begin position="650"/>
        <end position="667"/>
    </location>
</feature>
<evidence type="ECO:0000256" key="10">
    <source>
        <dbReference type="ARBA" id="ARBA00022777"/>
    </source>
</evidence>